<sequence>MVIAPAQVMRAAMQQSLADAELSHKKAKVRGLVCRPENSIRGPAPHSMQHQKASDQLGGAGSLHNRAIPGVGL</sequence>
<dbReference type="EMBL" id="BLLF01000618">
    <property type="protein sequence ID" value="GFH13484.1"/>
    <property type="molecule type" value="Genomic_DNA"/>
</dbReference>
<name>A0A699Z3D3_HAELA</name>
<dbReference type="AlphaFoldDB" id="A0A699Z3D3"/>
<dbReference type="Proteomes" id="UP000485058">
    <property type="component" value="Unassembled WGS sequence"/>
</dbReference>
<evidence type="ECO:0000256" key="1">
    <source>
        <dbReference type="SAM" id="MobiDB-lite"/>
    </source>
</evidence>
<evidence type="ECO:0000313" key="2">
    <source>
        <dbReference type="EMBL" id="GFH13484.1"/>
    </source>
</evidence>
<proteinExistence type="predicted"/>
<reference evidence="2 3" key="1">
    <citation type="submission" date="2020-02" db="EMBL/GenBank/DDBJ databases">
        <title>Draft genome sequence of Haematococcus lacustris strain NIES-144.</title>
        <authorList>
            <person name="Morimoto D."/>
            <person name="Nakagawa S."/>
            <person name="Yoshida T."/>
            <person name="Sawayama S."/>
        </authorList>
    </citation>
    <scope>NUCLEOTIDE SEQUENCE [LARGE SCALE GENOMIC DNA]</scope>
    <source>
        <strain evidence="2 3">NIES-144</strain>
    </source>
</reference>
<feature type="region of interest" description="Disordered" evidence="1">
    <location>
        <begin position="37"/>
        <end position="73"/>
    </location>
</feature>
<organism evidence="2 3">
    <name type="scientific">Haematococcus lacustris</name>
    <name type="common">Green alga</name>
    <name type="synonym">Haematococcus pluvialis</name>
    <dbReference type="NCBI Taxonomy" id="44745"/>
    <lineage>
        <taxon>Eukaryota</taxon>
        <taxon>Viridiplantae</taxon>
        <taxon>Chlorophyta</taxon>
        <taxon>core chlorophytes</taxon>
        <taxon>Chlorophyceae</taxon>
        <taxon>CS clade</taxon>
        <taxon>Chlamydomonadales</taxon>
        <taxon>Haematococcaceae</taxon>
        <taxon>Haematococcus</taxon>
    </lineage>
</organism>
<keyword evidence="3" id="KW-1185">Reference proteome</keyword>
<protein>
    <submittedName>
        <fullName evidence="2">Uncharacterized protein</fullName>
    </submittedName>
</protein>
<evidence type="ECO:0000313" key="3">
    <source>
        <dbReference type="Proteomes" id="UP000485058"/>
    </source>
</evidence>
<accession>A0A699Z3D3</accession>
<gene>
    <name evidence="2" type="ORF">HaLaN_09377</name>
</gene>
<comment type="caution">
    <text evidence="2">The sequence shown here is derived from an EMBL/GenBank/DDBJ whole genome shotgun (WGS) entry which is preliminary data.</text>
</comment>